<feature type="domain" description="DUF2726" evidence="2">
    <location>
        <begin position="48"/>
        <end position="163"/>
    </location>
</feature>
<dbReference type="AlphaFoldDB" id="A0A345ILM9"/>
<dbReference type="EMBL" id="CP031163">
    <property type="protein sequence ID" value="AXH00602.1"/>
    <property type="molecule type" value="Genomic_DNA"/>
</dbReference>
<evidence type="ECO:0000313" key="3">
    <source>
        <dbReference type="EMBL" id="AXH00602.1"/>
    </source>
</evidence>
<feature type="region of interest" description="Disordered" evidence="1">
    <location>
        <begin position="192"/>
        <end position="231"/>
    </location>
</feature>
<feature type="compositionally biased region" description="Pro residues" evidence="1">
    <location>
        <begin position="1"/>
        <end position="10"/>
    </location>
</feature>
<evidence type="ECO:0000313" key="4">
    <source>
        <dbReference type="Proteomes" id="UP000253744"/>
    </source>
</evidence>
<accession>A0A345ILM9</accession>
<dbReference type="KEGG" id="dwu:DVJ83_15660"/>
<feature type="compositionally biased region" description="Polar residues" evidence="1">
    <location>
        <begin position="215"/>
        <end position="231"/>
    </location>
</feature>
<evidence type="ECO:0000256" key="1">
    <source>
        <dbReference type="SAM" id="MobiDB-lite"/>
    </source>
</evidence>
<sequence length="231" mass="24893">MASPSRPPPAGAWKTGSSRSPARISPAPSTSPWSSPRTTCCAPPCDSATERRVFEVCLHLFEGSVVLPNVPLARIVETDAARHYLDQEDQKFLGNPATQVDIVVLGKNLLPVLAIEADGPQHDLDPQHSRDARKNRILRVAGLPIARLRVRARMSDDVLAHHLGKALWEAARIARPSHRGHVELARALSRLTPSPCTGEADAGKHMAQDHKGQGTVRSSTMGQVSTDEAGT</sequence>
<geneLocation type="plasmid" evidence="4">
    <name>pdrdi</name>
</geneLocation>
<dbReference type="Pfam" id="PF10881">
    <property type="entry name" value="DUF2726"/>
    <property type="match status" value="1"/>
</dbReference>
<protein>
    <submittedName>
        <fullName evidence="3">DUF2726 domain-containing protein</fullName>
    </submittedName>
</protein>
<dbReference type="InterPro" id="IPR024402">
    <property type="entry name" value="DUF2726"/>
</dbReference>
<feature type="region of interest" description="Disordered" evidence="1">
    <location>
        <begin position="1"/>
        <end position="39"/>
    </location>
</feature>
<feature type="compositionally biased region" description="Low complexity" evidence="1">
    <location>
        <begin position="17"/>
        <end position="39"/>
    </location>
</feature>
<dbReference type="Proteomes" id="UP000253744">
    <property type="component" value="Plasmid pDrdI"/>
</dbReference>
<keyword evidence="3" id="KW-0614">Plasmid</keyword>
<evidence type="ECO:0000259" key="2">
    <source>
        <dbReference type="Pfam" id="PF10881"/>
    </source>
</evidence>
<feature type="compositionally biased region" description="Basic and acidic residues" evidence="1">
    <location>
        <begin position="201"/>
        <end position="212"/>
    </location>
</feature>
<organism evidence="3 4">
    <name type="scientific">Deinococcus wulumuqiensis</name>
    <dbReference type="NCBI Taxonomy" id="980427"/>
    <lineage>
        <taxon>Bacteria</taxon>
        <taxon>Thermotogati</taxon>
        <taxon>Deinococcota</taxon>
        <taxon>Deinococci</taxon>
        <taxon>Deinococcales</taxon>
        <taxon>Deinococcaceae</taxon>
        <taxon>Deinococcus</taxon>
    </lineage>
</organism>
<proteinExistence type="predicted"/>
<gene>
    <name evidence="3" type="ORF">DVJ83_15660</name>
</gene>
<name>A0A345ILM9_9DEIO</name>
<reference evidence="3 4" key="1">
    <citation type="submission" date="2018-07" db="EMBL/GenBank/DDBJ databases">
        <title>Complete Genome and Methylome Analysis of Deinococcus wulumuqiensis NEB 479.</title>
        <authorList>
            <person name="Fomenkov A."/>
            <person name="Luyten Y."/>
            <person name="Vincze T."/>
            <person name="Anton B.P."/>
            <person name="Clark T."/>
            <person name="Roberts R.J."/>
            <person name="Morgan R.D."/>
        </authorList>
    </citation>
    <scope>NUCLEOTIDE SEQUENCE [LARGE SCALE GENOMIC DNA]</scope>
    <source>
        <strain evidence="3 4">NEB 479</strain>
        <plasmid evidence="4">Plasmid pdrdi</plasmid>
    </source>
</reference>